<evidence type="ECO:0000313" key="1">
    <source>
        <dbReference type="EMBL" id="CAG8977334.1"/>
    </source>
</evidence>
<gene>
    <name evidence="1" type="ORF">HYALB_00009206</name>
</gene>
<comment type="caution">
    <text evidence="1">The sequence shown here is derived from an EMBL/GenBank/DDBJ whole genome shotgun (WGS) entry which is preliminary data.</text>
</comment>
<sequence>MTCFFSLAPRHYSLPAFIQVFQATNPPTEDHQTPQDEEGSLNARANKELKVSELPPELQLKILEELAVPPFPSLECLFEDFHEPWNCSACKDTEIDAYGWKLWPITLDPRISTVCRSFYEEGHKMLYKHHTFVFHQRPEALRSFYDIGGTALGIRDRLAVLLLNFIDINDFYAYRRNPTLGTNRAQGTQTSLSIHMPNSIDSRIPFKSLQNPAEFRASVQHLVLVVHPRVTQDMSPEESNDWDWPLKVDWTTLPKLKTLCLDLRGINNYRKFKGGGSCLRRIKKGASRMKGLNLEKLVIVGLCTDEFYYKEAYKQRVRRIFSLALSKTGKLEFKDWRRFVI</sequence>
<name>A0A9N9LRY5_9HELO</name>
<evidence type="ECO:0008006" key="3">
    <source>
        <dbReference type="Google" id="ProtNLM"/>
    </source>
</evidence>
<proteinExistence type="predicted"/>
<accession>A0A9N9LRY5</accession>
<keyword evidence="2" id="KW-1185">Reference proteome</keyword>
<dbReference type="AlphaFoldDB" id="A0A9N9LRY5"/>
<dbReference type="EMBL" id="CAJVRM010000214">
    <property type="protein sequence ID" value="CAG8977334.1"/>
    <property type="molecule type" value="Genomic_DNA"/>
</dbReference>
<evidence type="ECO:0000313" key="2">
    <source>
        <dbReference type="Proteomes" id="UP000701801"/>
    </source>
</evidence>
<protein>
    <recommendedName>
        <fullName evidence="3">F-box domain-containing protein</fullName>
    </recommendedName>
</protein>
<dbReference type="Proteomes" id="UP000701801">
    <property type="component" value="Unassembled WGS sequence"/>
</dbReference>
<reference evidence="1" key="1">
    <citation type="submission" date="2021-07" db="EMBL/GenBank/DDBJ databases">
        <authorList>
            <person name="Durling M."/>
        </authorList>
    </citation>
    <scope>NUCLEOTIDE SEQUENCE</scope>
</reference>
<dbReference type="OrthoDB" id="5104994at2759"/>
<organism evidence="1 2">
    <name type="scientific">Hymenoscyphus albidus</name>
    <dbReference type="NCBI Taxonomy" id="595503"/>
    <lineage>
        <taxon>Eukaryota</taxon>
        <taxon>Fungi</taxon>
        <taxon>Dikarya</taxon>
        <taxon>Ascomycota</taxon>
        <taxon>Pezizomycotina</taxon>
        <taxon>Leotiomycetes</taxon>
        <taxon>Helotiales</taxon>
        <taxon>Helotiaceae</taxon>
        <taxon>Hymenoscyphus</taxon>
    </lineage>
</organism>